<dbReference type="Pfam" id="PF12974">
    <property type="entry name" value="Phosphonate-bd"/>
    <property type="match status" value="1"/>
</dbReference>
<dbReference type="SUPFAM" id="SSF53850">
    <property type="entry name" value="Periplasmic binding protein-like II"/>
    <property type="match status" value="1"/>
</dbReference>
<dbReference type="PANTHER" id="PTHR35841:SF1">
    <property type="entry name" value="PHOSPHONATES-BINDING PERIPLASMIC PROTEIN"/>
    <property type="match status" value="1"/>
</dbReference>
<keyword evidence="2" id="KW-1185">Reference proteome</keyword>
<dbReference type="Gene3D" id="3.40.190.10">
    <property type="entry name" value="Periplasmic binding protein-like II"/>
    <property type="match status" value="2"/>
</dbReference>
<reference evidence="1 2" key="1">
    <citation type="submission" date="2020-09" db="EMBL/GenBank/DDBJ databases">
        <title>Sphingomonas sp., a new species isolated from pork steak.</title>
        <authorList>
            <person name="Heidler von Heilborn D."/>
        </authorList>
    </citation>
    <scope>NUCLEOTIDE SEQUENCE [LARGE SCALE GENOMIC DNA]</scope>
    <source>
        <strain evidence="2">S8-3T</strain>
    </source>
</reference>
<sequence>MTPGLASLGMYDHGPQQAANDRLWAELARILRARGIAGVPDRLERRRSVQDLWHAPDLLFGQICGYPLVSDPSLSLRVLGVPVYDAPGCSEGLHRSFLITRREEVSSIADYRGRVAAINDRHSNTGTNLFRALIADLAGGEAFFSEVRETGAHRQSISAIVMGEADIAAIDAVTYAAVLRAEPELATTLRILGTTAESATPPFVTSRNTSIETVAALRMALADIVADPGLAETRTTLFLRDIVPGSPERYAPLRAIERDAAAAGYPDLR</sequence>
<dbReference type="RefSeq" id="WP_187762081.1">
    <property type="nucleotide sequence ID" value="NZ_CP061038.1"/>
</dbReference>
<dbReference type="AlphaFoldDB" id="A0A7H0LJB9"/>
<evidence type="ECO:0000313" key="2">
    <source>
        <dbReference type="Proteomes" id="UP000516148"/>
    </source>
</evidence>
<evidence type="ECO:0000313" key="1">
    <source>
        <dbReference type="EMBL" id="QNQ09772.1"/>
    </source>
</evidence>
<protein>
    <submittedName>
        <fullName evidence="1">PhnD/SsuA/transferrin family substrate-binding protein</fullName>
    </submittedName>
</protein>
<organism evidence="1 2">
    <name type="scientific">Sphingomonas alpina</name>
    <dbReference type="NCBI Taxonomy" id="653931"/>
    <lineage>
        <taxon>Bacteria</taxon>
        <taxon>Pseudomonadati</taxon>
        <taxon>Pseudomonadota</taxon>
        <taxon>Alphaproteobacteria</taxon>
        <taxon>Sphingomonadales</taxon>
        <taxon>Sphingomonadaceae</taxon>
        <taxon>Sphingomonas</taxon>
    </lineage>
</organism>
<accession>A0A7H0LJB9</accession>
<name>A0A7H0LJB9_9SPHN</name>
<dbReference type="Proteomes" id="UP000516148">
    <property type="component" value="Chromosome"/>
</dbReference>
<proteinExistence type="predicted"/>
<dbReference type="PANTHER" id="PTHR35841">
    <property type="entry name" value="PHOSPHONATES-BINDING PERIPLASMIC PROTEIN"/>
    <property type="match status" value="1"/>
</dbReference>
<dbReference type="EMBL" id="CP061038">
    <property type="protein sequence ID" value="QNQ09772.1"/>
    <property type="molecule type" value="Genomic_DNA"/>
</dbReference>
<dbReference type="KEGG" id="spap:H3Z74_00480"/>
<gene>
    <name evidence="1" type="ORF">H3Z74_00480</name>
</gene>